<sequence>MKLFQGCWNLPQLRCAVLLCAFLSLLPVSASWAAPSVQVKGLFKGGAILDIGGKQRMMRTGQTSPEGVTLVAANMQRAKLLIDGKNYELGLSRRISNNYVKPESIKVAIKNNGYNQFVTPGSINGRPVSFLVDTGATSVAMSAAMARHLGINYEAGKPIKIGTAGGVVDGHIIRLNSVSVGGIRVSGVEAAVSDAGLSEVLLGMSFLSHVQVSHENGVMYLTK</sequence>
<dbReference type="GO" id="GO:0006508">
    <property type="term" value="P:proteolysis"/>
    <property type="evidence" value="ECO:0007669"/>
    <property type="project" value="UniProtKB-KW"/>
</dbReference>
<dbReference type="InterPro" id="IPR011969">
    <property type="entry name" value="Clan_AA_Asp_peptidase_C"/>
</dbReference>
<dbReference type="GO" id="GO:0004190">
    <property type="term" value="F:aspartic-type endopeptidase activity"/>
    <property type="evidence" value="ECO:0007669"/>
    <property type="project" value="InterPro"/>
</dbReference>
<feature type="signal peptide" evidence="1">
    <location>
        <begin position="1"/>
        <end position="33"/>
    </location>
</feature>
<feature type="chain" id="PRO_5018255438" evidence="1">
    <location>
        <begin position="34"/>
        <end position="223"/>
    </location>
</feature>
<evidence type="ECO:0000256" key="1">
    <source>
        <dbReference type="SAM" id="SignalP"/>
    </source>
</evidence>
<dbReference type="RefSeq" id="WP_123712384.1">
    <property type="nucleotide sequence ID" value="NZ_RKHR01000004.1"/>
</dbReference>
<dbReference type="EMBL" id="RKHR01000004">
    <property type="protein sequence ID" value="ROS01613.1"/>
    <property type="molecule type" value="Genomic_DNA"/>
</dbReference>
<proteinExistence type="predicted"/>
<keyword evidence="2" id="KW-0645">Protease</keyword>
<name>A0A3N2DP81_9GAMM</name>
<keyword evidence="2" id="KW-0378">Hydrolase</keyword>
<dbReference type="InterPro" id="IPR021109">
    <property type="entry name" value="Peptidase_aspartic_dom_sf"/>
</dbReference>
<keyword evidence="3" id="KW-1185">Reference proteome</keyword>
<dbReference type="AlphaFoldDB" id="A0A3N2DP81"/>
<dbReference type="Gene3D" id="2.40.70.10">
    <property type="entry name" value="Acid Proteases"/>
    <property type="match status" value="1"/>
</dbReference>
<gene>
    <name evidence="2" type="ORF">EDC56_2057</name>
</gene>
<dbReference type="InterPro" id="IPR034122">
    <property type="entry name" value="Retropepsin-like_bacterial"/>
</dbReference>
<dbReference type="OrthoDB" id="185963at2"/>
<dbReference type="NCBIfam" id="TIGR02281">
    <property type="entry name" value="clan_AA_DTGA"/>
    <property type="match status" value="1"/>
</dbReference>
<dbReference type="PROSITE" id="PS00141">
    <property type="entry name" value="ASP_PROTEASE"/>
    <property type="match status" value="1"/>
</dbReference>
<accession>A0A3N2DP81</accession>
<organism evidence="2 3">
    <name type="scientific">Sinobacterium caligoides</name>
    <dbReference type="NCBI Taxonomy" id="933926"/>
    <lineage>
        <taxon>Bacteria</taxon>
        <taxon>Pseudomonadati</taxon>
        <taxon>Pseudomonadota</taxon>
        <taxon>Gammaproteobacteria</taxon>
        <taxon>Cellvibrionales</taxon>
        <taxon>Spongiibacteraceae</taxon>
        <taxon>Sinobacterium</taxon>
    </lineage>
</organism>
<evidence type="ECO:0000313" key="3">
    <source>
        <dbReference type="Proteomes" id="UP000275394"/>
    </source>
</evidence>
<evidence type="ECO:0000313" key="2">
    <source>
        <dbReference type="EMBL" id="ROS01613.1"/>
    </source>
</evidence>
<dbReference type="Pfam" id="PF13975">
    <property type="entry name" value="gag-asp_proteas"/>
    <property type="match status" value="1"/>
</dbReference>
<reference evidence="2 3" key="1">
    <citation type="submission" date="2018-11" db="EMBL/GenBank/DDBJ databases">
        <title>Genomic Encyclopedia of Type Strains, Phase IV (KMG-IV): sequencing the most valuable type-strain genomes for metagenomic binning, comparative biology and taxonomic classification.</title>
        <authorList>
            <person name="Goeker M."/>
        </authorList>
    </citation>
    <scope>NUCLEOTIDE SEQUENCE [LARGE SCALE GENOMIC DNA]</scope>
    <source>
        <strain evidence="2 3">DSM 100316</strain>
    </source>
</reference>
<dbReference type="Proteomes" id="UP000275394">
    <property type="component" value="Unassembled WGS sequence"/>
</dbReference>
<comment type="caution">
    <text evidence="2">The sequence shown here is derived from an EMBL/GenBank/DDBJ whole genome shotgun (WGS) entry which is preliminary data.</text>
</comment>
<keyword evidence="1" id="KW-0732">Signal</keyword>
<dbReference type="InterPro" id="IPR001969">
    <property type="entry name" value="Aspartic_peptidase_AS"/>
</dbReference>
<dbReference type="SUPFAM" id="SSF50630">
    <property type="entry name" value="Acid proteases"/>
    <property type="match status" value="1"/>
</dbReference>
<protein>
    <submittedName>
        <fullName evidence="2">Aspartyl protease family protein</fullName>
    </submittedName>
</protein>
<dbReference type="CDD" id="cd05483">
    <property type="entry name" value="retropepsin_like_bacteria"/>
    <property type="match status" value="1"/>
</dbReference>